<dbReference type="AlphaFoldDB" id="A0A6M8BII3"/>
<dbReference type="RefSeq" id="WP_172357180.1">
    <property type="nucleotide sequence ID" value="NZ_CP053661.1"/>
</dbReference>
<dbReference type="Proteomes" id="UP000505210">
    <property type="component" value="Chromosome"/>
</dbReference>
<protein>
    <submittedName>
        <fullName evidence="3">Sensor histidine kinase</fullName>
    </submittedName>
</protein>
<dbReference type="InterPro" id="IPR036890">
    <property type="entry name" value="HATPase_C_sf"/>
</dbReference>
<dbReference type="PROSITE" id="PS50109">
    <property type="entry name" value="HIS_KIN"/>
    <property type="match status" value="1"/>
</dbReference>
<dbReference type="GO" id="GO:0016301">
    <property type="term" value="F:kinase activity"/>
    <property type="evidence" value="ECO:0007669"/>
    <property type="project" value="UniProtKB-KW"/>
</dbReference>
<keyword evidence="1 3" id="KW-0808">Transferase</keyword>
<keyword evidence="1 3" id="KW-0418">Kinase</keyword>
<proteinExistence type="predicted"/>
<dbReference type="PANTHER" id="PTHR43065">
    <property type="entry name" value="SENSOR HISTIDINE KINASE"/>
    <property type="match status" value="1"/>
</dbReference>
<dbReference type="InterPro" id="IPR005467">
    <property type="entry name" value="His_kinase_dom"/>
</dbReference>
<evidence type="ECO:0000256" key="1">
    <source>
        <dbReference type="ARBA" id="ARBA00022777"/>
    </source>
</evidence>
<reference evidence="3 4" key="1">
    <citation type="submission" date="2020-05" db="EMBL/GenBank/DDBJ databases">
        <title>Complete genome sequence of of a novel Thermoleptolyngbya strain isolated from hot springs of Ganzi, Sichuan China.</title>
        <authorList>
            <person name="Tang J."/>
            <person name="Daroch M."/>
            <person name="Li L."/>
            <person name="Waleron K."/>
            <person name="Waleron M."/>
            <person name="Waleron M."/>
        </authorList>
    </citation>
    <scope>NUCLEOTIDE SEQUENCE [LARGE SCALE GENOMIC DNA]</scope>
    <source>
        <strain evidence="3 4">PKUAC-SCTA183</strain>
    </source>
</reference>
<dbReference type="Gene3D" id="1.10.287.130">
    <property type="match status" value="1"/>
</dbReference>
<organism evidence="3 4">
    <name type="scientific">Thermoleptolyngbya sichuanensis A183</name>
    <dbReference type="NCBI Taxonomy" id="2737172"/>
    <lineage>
        <taxon>Bacteria</taxon>
        <taxon>Bacillati</taxon>
        <taxon>Cyanobacteriota</taxon>
        <taxon>Cyanophyceae</taxon>
        <taxon>Oculatellales</taxon>
        <taxon>Oculatellaceae</taxon>
        <taxon>Thermoleptolyngbya</taxon>
        <taxon>Thermoleptolyngbya sichuanensis</taxon>
    </lineage>
</organism>
<evidence type="ECO:0000313" key="3">
    <source>
        <dbReference type="EMBL" id="QKD83451.1"/>
    </source>
</evidence>
<keyword evidence="4" id="KW-1185">Reference proteome</keyword>
<gene>
    <name evidence="3" type="ORF">HPC62_15705</name>
</gene>
<dbReference type="Pfam" id="PF02518">
    <property type="entry name" value="HATPase_c"/>
    <property type="match status" value="1"/>
</dbReference>
<evidence type="ECO:0000313" key="4">
    <source>
        <dbReference type="Proteomes" id="UP000505210"/>
    </source>
</evidence>
<evidence type="ECO:0000259" key="2">
    <source>
        <dbReference type="PROSITE" id="PS50109"/>
    </source>
</evidence>
<sequence length="491" mass="53598">MPRLREANIQVLSSESTLEELPLHDFRADCGQTGLQVAAVFEEHPALPGVVLWDAARFVGMLSRQRFLEYLLRPHGAELFLGRPLKVLHSYAAQPPLMLPGHTPILAAAQQVLRRSPDQFNEPIVVQADGAYYLLSPHDLNRAHWQIRGIETQVRYERTQVQLIQSEKMAGLGRLVDGVAHEILDPVGFIWGNLSHVSSYAADLLNLIAAYEASLPSVPPAVQQLQQAIELDYVKRDLPQAIASIRAGAERLKNLATSLQNFCHVDEVYPKPANLHECLDSMVLLLKSRLTGEIDIVCEYGHLPPVPCFIGQLSQVFMNILINAVEALLDSATYQNWVEGMSDRPTHTAAGSLSKPQIVITTSVRGLSDPSPSGGTWANPSGAIAPADSDPIQATAKTAQSPSGAAARNERRWVSVRITDNGPGLSPEVQQRILESFTVERRAAKETSLSVSYQIVTAKHGGQFRLKSPALFPADAPAGIGTEFEILLPLS</sequence>
<dbReference type="SUPFAM" id="SSF55874">
    <property type="entry name" value="ATPase domain of HSP90 chaperone/DNA topoisomerase II/histidine kinase"/>
    <property type="match status" value="2"/>
</dbReference>
<dbReference type="KEGG" id="theu:HPC62_15705"/>
<feature type="domain" description="Histidine kinase" evidence="2">
    <location>
        <begin position="178"/>
        <end position="491"/>
    </location>
</feature>
<dbReference type="Gene3D" id="3.30.565.10">
    <property type="entry name" value="Histidine kinase-like ATPase, C-terminal domain"/>
    <property type="match status" value="1"/>
</dbReference>
<dbReference type="PANTHER" id="PTHR43065:SF50">
    <property type="entry name" value="HISTIDINE KINASE"/>
    <property type="match status" value="1"/>
</dbReference>
<accession>A0A6M8BII3</accession>
<dbReference type="InterPro" id="IPR003594">
    <property type="entry name" value="HATPase_dom"/>
</dbReference>
<name>A0A6M8BII3_9CYAN</name>
<dbReference type="EMBL" id="CP053661">
    <property type="protein sequence ID" value="QKD83451.1"/>
    <property type="molecule type" value="Genomic_DNA"/>
</dbReference>